<dbReference type="EMBL" id="LAIR01000002">
    <property type="protein sequence ID" value="KNX38440.1"/>
    <property type="molecule type" value="Genomic_DNA"/>
</dbReference>
<evidence type="ECO:0000256" key="5">
    <source>
        <dbReference type="SAM" id="Phobius"/>
    </source>
</evidence>
<accession>A0A0L6CLE3</accession>
<name>A0A0L6CLE3_9MICO</name>
<comment type="subcellular location">
    <subcellularLocation>
        <location evidence="1">Membrane</location>
        <topology evidence="1">Multi-pass membrane protein</topology>
    </subcellularLocation>
</comment>
<comment type="caution">
    <text evidence="7">The sequence shown here is derived from an EMBL/GenBank/DDBJ whole genome shotgun (WGS) entry which is preliminary data.</text>
</comment>
<protein>
    <submittedName>
        <fullName evidence="7">ABC transporter</fullName>
    </submittedName>
</protein>
<keyword evidence="4 5" id="KW-0472">Membrane</keyword>
<dbReference type="GO" id="GO:0140359">
    <property type="term" value="F:ABC-type transporter activity"/>
    <property type="evidence" value="ECO:0007669"/>
    <property type="project" value="InterPro"/>
</dbReference>
<feature type="transmembrane region" description="Helical" evidence="5">
    <location>
        <begin position="194"/>
        <end position="219"/>
    </location>
</feature>
<keyword evidence="3 5" id="KW-1133">Transmembrane helix</keyword>
<dbReference type="PANTHER" id="PTHR43027:SF1">
    <property type="entry name" value="DOXORUBICIN RESISTANCE ABC TRANSPORTER PERMEASE PROTEIN DRRC-RELATED"/>
    <property type="match status" value="1"/>
</dbReference>
<evidence type="ECO:0000256" key="2">
    <source>
        <dbReference type="ARBA" id="ARBA00022692"/>
    </source>
</evidence>
<sequence>MWKGFVRDRASVFFTLFFPLFFIIIFGTVFTDQGASKGKVALLGDVSVIRQLPPDAKTALGETIEWKSGLSRDDALEQLRKDDLDGVLEQRGHQLLLKVSNGDQVGAATVQGVLSSVVQTTNVAVTGQQPRYSLQASSVQDESLKAIQYVTPGMIGYGIAVGATFGAATTLVEWRKRRVLRRLRLAPIPTSSVVTSRVAVSLAIALAQLAIFIGVAMLLGLRLTGAWYVAIPLTLTGTLAFLSVGLLCGSIAKTSEAAVGLANLITLPMAFLSGAFIPLEASPGWIQAISKVLPMGWLVEGLKDTMVRGEGPAAALVPMALTLAFAAVLTLVATRFFSWEDD</sequence>
<evidence type="ECO:0000256" key="3">
    <source>
        <dbReference type="ARBA" id="ARBA00022989"/>
    </source>
</evidence>
<dbReference type="InterPro" id="IPR013525">
    <property type="entry name" value="ABC2_TM"/>
</dbReference>
<evidence type="ECO:0000256" key="4">
    <source>
        <dbReference type="ARBA" id="ARBA00023136"/>
    </source>
</evidence>
<dbReference type="PROSITE" id="PS51012">
    <property type="entry name" value="ABC_TM2"/>
    <property type="match status" value="1"/>
</dbReference>
<keyword evidence="2 5" id="KW-0812">Transmembrane</keyword>
<dbReference type="GO" id="GO:0016020">
    <property type="term" value="C:membrane"/>
    <property type="evidence" value="ECO:0007669"/>
    <property type="project" value="UniProtKB-SubCell"/>
</dbReference>
<evidence type="ECO:0000313" key="8">
    <source>
        <dbReference type="Proteomes" id="UP000037397"/>
    </source>
</evidence>
<reference evidence="8" key="1">
    <citation type="submission" date="2015-03" db="EMBL/GenBank/DDBJ databases">
        <title>Luteipulveratus halotolerans sp. nov., a novel actinobacterium (Dermacoccaceae) from Sarawak, Malaysia.</title>
        <authorList>
            <person name="Juboi H."/>
            <person name="Basik A."/>
            <person name="Shamsul S.S."/>
            <person name="Arnold P."/>
            <person name="Schmitt E.K."/>
            <person name="Sanglier J.-J."/>
            <person name="Yeo T."/>
        </authorList>
    </citation>
    <scope>NUCLEOTIDE SEQUENCE [LARGE SCALE GENOMIC DNA]</scope>
    <source>
        <strain evidence="8">C296001</strain>
    </source>
</reference>
<feature type="transmembrane region" description="Helical" evidence="5">
    <location>
        <begin position="154"/>
        <end position="174"/>
    </location>
</feature>
<proteinExistence type="predicted"/>
<keyword evidence="8" id="KW-1185">Reference proteome</keyword>
<dbReference type="InterPro" id="IPR052902">
    <property type="entry name" value="ABC-2_transporter"/>
</dbReference>
<feature type="transmembrane region" description="Helical" evidence="5">
    <location>
        <begin position="260"/>
        <end position="279"/>
    </location>
</feature>
<feature type="domain" description="ABC transmembrane type-2" evidence="6">
    <location>
        <begin position="107"/>
        <end position="340"/>
    </location>
</feature>
<dbReference type="PANTHER" id="PTHR43027">
    <property type="entry name" value="DOXORUBICIN RESISTANCE ABC TRANSPORTER PERMEASE PROTEIN DRRC-RELATED"/>
    <property type="match status" value="1"/>
</dbReference>
<evidence type="ECO:0000313" key="7">
    <source>
        <dbReference type="EMBL" id="KNX38440.1"/>
    </source>
</evidence>
<evidence type="ECO:0000259" key="6">
    <source>
        <dbReference type="PROSITE" id="PS51012"/>
    </source>
</evidence>
<dbReference type="PATRIC" id="fig|1631356.3.peg.3354"/>
<feature type="transmembrane region" description="Helical" evidence="5">
    <location>
        <begin position="225"/>
        <end position="248"/>
    </location>
</feature>
<organism evidence="7 8">
    <name type="scientific">Luteipulveratus halotolerans</name>
    <dbReference type="NCBI Taxonomy" id="1631356"/>
    <lineage>
        <taxon>Bacteria</taxon>
        <taxon>Bacillati</taxon>
        <taxon>Actinomycetota</taxon>
        <taxon>Actinomycetes</taxon>
        <taxon>Micrococcales</taxon>
        <taxon>Dermacoccaceae</taxon>
        <taxon>Luteipulveratus</taxon>
    </lineage>
</organism>
<dbReference type="AlphaFoldDB" id="A0A0L6CLE3"/>
<dbReference type="Proteomes" id="UP000037397">
    <property type="component" value="Unassembled WGS sequence"/>
</dbReference>
<dbReference type="Pfam" id="PF12698">
    <property type="entry name" value="ABC2_membrane_3"/>
    <property type="match status" value="1"/>
</dbReference>
<dbReference type="STRING" id="1631356.VV01_16880"/>
<gene>
    <name evidence="7" type="ORF">VV01_16880</name>
</gene>
<feature type="transmembrane region" description="Helical" evidence="5">
    <location>
        <begin position="314"/>
        <end position="337"/>
    </location>
</feature>
<dbReference type="InterPro" id="IPR047817">
    <property type="entry name" value="ABC2_TM_bact-type"/>
</dbReference>
<feature type="transmembrane region" description="Helical" evidence="5">
    <location>
        <begin position="12"/>
        <end position="30"/>
    </location>
</feature>
<dbReference type="OrthoDB" id="9778589at2"/>
<evidence type="ECO:0000256" key="1">
    <source>
        <dbReference type="ARBA" id="ARBA00004141"/>
    </source>
</evidence>